<evidence type="ECO:0000256" key="4">
    <source>
        <dbReference type="SAM" id="MobiDB-lite"/>
    </source>
</evidence>
<dbReference type="EMBL" id="CP060394">
    <property type="protein sequence ID" value="QNI32077.1"/>
    <property type="molecule type" value="Genomic_DNA"/>
</dbReference>
<gene>
    <name evidence="6" type="ORF">H7849_24255</name>
</gene>
<evidence type="ECO:0000256" key="2">
    <source>
        <dbReference type="ARBA" id="ARBA00023012"/>
    </source>
</evidence>
<dbReference type="InterPro" id="IPR050595">
    <property type="entry name" value="Bact_response_regulator"/>
</dbReference>
<accession>A0A7G8BHQ7</accession>
<evidence type="ECO:0000256" key="1">
    <source>
        <dbReference type="ARBA" id="ARBA00022553"/>
    </source>
</evidence>
<feature type="region of interest" description="Disordered" evidence="4">
    <location>
        <begin position="1"/>
        <end position="36"/>
    </location>
</feature>
<dbReference type="InterPro" id="IPR011006">
    <property type="entry name" value="CheY-like_superfamily"/>
</dbReference>
<dbReference type="Proteomes" id="UP000515312">
    <property type="component" value="Chromosome"/>
</dbReference>
<protein>
    <submittedName>
        <fullName evidence="6">Response regulator</fullName>
    </submittedName>
</protein>
<dbReference type="SUPFAM" id="SSF52172">
    <property type="entry name" value="CheY-like"/>
    <property type="match status" value="1"/>
</dbReference>
<evidence type="ECO:0000259" key="5">
    <source>
        <dbReference type="PROSITE" id="PS50110"/>
    </source>
</evidence>
<evidence type="ECO:0000313" key="6">
    <source>
        <dbReference type="EMBL" id="QNI32077.1"/>
    </source>
</evidence>
<dbReference type="Gene3D" id="3.40.50.2300">
    <property type="match status" value="1"/>
</dbReference>
<feature type="domain" description="Response regulatory" evidence="5">
    <location>
        <begin position="38"/>
        <end position="154"/>
    </location>
</feature>
<proteinExistence type="predicted"/>
<dbReference type="AlphaFoldDB" id="A0A7G8BHQ7"/>
<evidence type="ECO:0000256" key="3">
    <source>
        <dbReference type="PROSITE-ProRule" id="PRU00169"/>
    </source>
</evidence>
<sequence length="154" mass="17416">MHEPPSDHIYATDKPLRKPNESSWEEADSSDTHPRRPKVLVVDDQKLIADTLSEILDLEGFHVLTAYDGWTALETAGRFRPDYLLSDVLMPQMNGVELAITVRKMNPAARILLFSGQTGISEILLEGQRQGFEFELIAKPIHPVQLIELLKKKD</sequence>
<dbReference type="Pfam" id="PF00072">
    <property type="entry name" value="Response_reg"/>
    <property type="match status" value="1"/>
</dbReference>
<feature type="compositionally biased region" description="Basic and acidic residues" evidence="4">
    <location>
        <begin position="1"/>
        <end position="20"/>
    </location>
</feature>
<dbReference type="GO" id="GO:0000160">
    <property type="term" value="P:phosphorelay signal transduction system"/>
    <property type="evidence" value="ECO:0007669"/>
    <property type="project" value="UniProtKB-KW"/>
</dbReference>
<dbReference type="PROSITE" id="PS50110">
    <property type="entry name" value="RESPONSE_REGULATORY"/>
    <property type="match status" value="1"/>
</dbReference>
<dbReference type="SMART" id="SM00448">
    <property type="entry name" value="REC"/>
    <property type="match status" value="1"/>
</dbReference>
<feature type="modified residue" description="4-aspartylphosphate" evidence="3">
    <location>
        <position position="87"/>
    </location>
</feature>
<name>A0A7G8BHQ7_9BACT</name>
<keyword evidence="1 3" id="KW-0597">Phosphoprotein</keyword>
<keyword evidence="2" id="KW-0902">Two-component regulatory system</keyword>
<organism evidence="6 7">
    <name type="scientific">Alloacidobacterium dinghuense</name>
    <dbReference type="NCBI Taxonomy" id="2763107"/>
    <lineage>
        <taxon>Bacteria</taxon>
        <taxon>Pseudomonadati</taxon>
        <taxon>Acidobacteriota</taxon>
        <taxon>Terriglobia</taxon>
        <taxon>Terriglobales</taxon>
        <taxon>Acidobacteriaceae</taxon>
        <taxon>Alloacidobacterium</taxon>
    </lineage>
</organism>
<dbReference type="PANTHER" id="PTHR44591:SF14">
    <property type="entry name" value="PROTEIN PILG"/>
    <property type="match status" value="1"/>
</dbReference>
<dbReference type="RefSeq" id="WP_186743034.1">
    <property type="nucleotide sequence ID" value="NZ_CP060394.1"/>
</dbReference>
<evidence type="ECO:0000313" key="7">
    <source>
        <dbReference type="Proteomes" id="UP000515312"/>
    </source>
</evidence>
<keyword evidence="7" id="KW-1185">Reference proteome</keyword>
<dbReference type="InterPro" id="IPR001789">
    <property type="entry name" value="Sig_transdc_resp-reg_receiver"/>
</dbReference>
<dbReference type="PANTHER" id="PTHR44591">
    <property type="entry name" value="STRESS RESPONSE REGULATOR PROTEIN 1"/>
    <property type="match status" value="1"/>
</dbReference>
<reference evidence="6 7" key="1">
    <citation type="submission" date="2020-08" db="EMBL/GenBank/DDBJ databases">
        <title>Edaphobacter telluris sp. nov. and Acidobacterium dinghuensis sp. nov., two acidobacteria isolated from forest soil.</title>
        <authorList>
            <person name="Fu J."/>
            <person name="Qiu L."/>
        </authorList>
    </citation>
    <scope>NUCLEOTIDE SEQUENCE [LARGE SCALE GENOMIC DNA]</scope>
    <source>
        <strain evidence="6">4Y35</strain>
    </source>
</reference>
<dbReference type="KEGG" id="adin:H7849_24255"/>